<name>A0A1J4T787_9BACT</name>
<feature type="domain" description="Transglycosylase SLT" evidence="1">
    <location>
        <begin position="117"/>
        <end position="244"/>
    </location>
</feature>
<dbReference type="EMBL" id="MNUU01000026">
    <property type="protein sequence ID" value="OIO07996.1"/>
    <property type="molecule type" value="Genomic_DNA"/>
</dbReference>
<evidence type="ECO:0000313" key="2">
    <source>
        <dbReference type="EMBL" id="OIO07996.1"/>
    </source>
</evidence>
<evidence type="ECO:0000259" key="1">
    <source>
        <dbReference type="Pfam" id="PF01464"/>
    </source>
</evidence>
<organism evidence="2 3">
    <name type="scientific">Candidatus Falkowbacteria bacterium CG1_02_37_44</name>
    <dbReference type="NCBI Taxonomy" id="1805146"/>
    <lineage>
        <taxon>Bacteria</taxon>
        <taxon>Candidatus Falkowiibacteriota</taxon>
    </lineage>
</organism>
<dbReference type="STRING" id="1805146.AUJ27_01465"/>
<proteinExistence type="predicted"/>
<dbReference type="SUPFAM" id="SSF53955">
    <property type="entry name" value="Lysozyme-like"/>
    <property type="match status" value="1"/>
</dbReference>
<reference evidence="2 3" key="1">
    <citation type="journal article" date="2016" name="Environ. Microbiol.">
        <title>Genomic resolution of a cold subsurface aquifer community provides metabolic insights for novel microbes adapted to high CO concentrations.</title>
        <authorList>
            <person name="Probst A.J."/>
            <person name="Castelle C.J."/>
            <person name="Singh A."/>
            <person name="Brown C.T."/>
            <person name="Anantharaman K."/>
            <person name="Sharon I."/>
            <person name="Hug L.A."/>
            <person name="Burstein D."/>
            <person name="Emerson J.B."/>
            <person name="Thomas B.C."/>
            <person name="Banfield J.F."/>
        </authorList>
    </citation>
    <scope>NUCLEOTIDE SEQUENCE [LARGE SCALE GENOMIC DNA]</scope>
    <source>
        <strain evidence="2">CG1_02_37_44</strain>
    </source>
</reference>
<dbReference type="InterPro" id="IPR008258">
    <property type="entry name" value="Transglycosylase_SLT_dom_1"/>
</dbReference>
<protein>
    <recommendedName>
        <fullName evidence="1">Transglycosylase SLT domain-containing protein</fullName>
    </recommendedName>
</protein>
<dbReference type="PANTHER" id="PTHR37423">
    <property type="entry name" value="SOLUBLE LYTIC MUREIN TRANSGLYCOSYLASE-RELATED"/>
    <property type="match status" value="1"/>
</dbReference>
<dbReference type="InterPro" id="IPR023346">
    <property type="entry name" value="Lysozyme-like_dom_sf"/>
</dbReference>
<gene>
    <name evidence="2" type="ORF">AUJ27_01465</name>
</gene>
<dbReference type="Proteomes" id="UP000183192">
    <property type="component" value="Unassembled WGS sequence"/>
</dbReference>
<dbReference type="AlphaFoldDB" id="A0A1J4T787"/>
<dbReference type="Gene3D" id="1.10.530.10">
    <property type="match status" value="1"/>
</dbReference>
<dbReference type="Pfam" id="PF01464">
    <property type="entry name" value="SLT"/>
    <property type="match status" value="1"/>
</dbReference>
<comment type="caution">
    <text evidence="2">The sequence shown here is derived from an EMBL/GenBank/DDBJ whole genome shotgun (WGS) entry which is preliminary data.</text>
</comment>
<dbReference type="PANTHER" id="PTHR37423:SF2">
    <property type="entry name" value="MEMBRANE-BOUND LYTIC MUREIN TRANSGLYCOSYLASE C"/>
    <property type="match status" value="1"/>
</dbReference>
<evidence type="ECO:0000313" key="3">
    <source>
        <dbReference type="Proteomes" id="UP000183192"/>
    </source>
</evidence>
<accession>A0A1J4T787</accession>
<sequence length="261" mass="30651">MNLFEKFFKPKEELKINGEDKEKISEEKGEKGISRRDFLKISRDAAIVGAGIGLGLKPESAEGGNLIDRYPDIKTARNNMEKIREEYDKYINTYILNIRHREIPFRTDTGEETERIMEKKKYLLTEEEVRAVILVESDGNKNKISNINKGETIKDIKRKKDKDMERIAFGLMQVKKEAAEEIKGEKIEKENLEELLDPEKNIFYGIEYLQKLMFRFKDKNLAFLAYNIGPKDVEENIREYEKSVKDHKYVRLVHEVLNKVI</sequence>